<sequence>MKIKKIGFDIDDTLTRSEDFVVDTAREWYLREFGRNLPGPIRKEKYSFEEKFPGLTKRECDLFMTYYFPIGVKECPFRPGVQTLFKRLKELGYGVEIVTRRDDIYNDGCTSYRGPVMKADTLERFKKNNLFPDKFHFRCFDKLEAMEKNDIDILVEDSPSNINRVATSRPVIIMTCGWNTGLEASPDKRTWRIENFDLRGFVKILRDIERTL</sequence>
<dbReference type="SUPFAM" id="SSF56784">
    <property type="entry name" value="HAD-like"/>
    <property type="match status" value="1"/>
</dbReference>
<dbReference type="InterPro" id="IPR023214">
    <property type="entry name" value="HAD_sf"/>
</dbReference>
<dbReference type="Gene3D" id="3.40.50.1000">
    <property type="entry name" value="HAD superfamily/HAD-like"/>
    <property type="match status" value="1"/>
</dbReference>
<proteinExistence type="predicted"/>
<protein>
    <submittedName>
        <fullName evidence="1">Uncharacterized protein</fullName>
    </submittedName>
</protein>
<dbReference type="InterPro" id="IPR036412">
    <property type="entry name" value="HAD-like_sf"/>
</dbReference>
<name>A0A8S5R6A3_9CAUD</name>
<dbReference type="EMBL" id="BK015820">
    <property type="protein sequence ID" value="DAE26517.1"/>
    <property type="molecule type" value="Genomic_DNA"/>
</dbReference>
<evidence type="ECO:0000313" key="1">
    <source>
        <dbReference type="EMBL" id="DAE26517.1"/>
    </source>
</evidence>
<accession>A0A8S5R6A3</accession>
<organism evidence="1">
    <name type="scientific">Myoviridae sp. ctaOv25</name>
    <dbReference type="NCBI Taxonomy" id="2827290"/>
    <lineage>
        <taxon>Viruses</taxon>
        <taxon>Duplodnaviria</taxon>
        <taxon>Heunggongvirae</taxon>
        <taxon>Uroviricota</taxon>
        <taxon>Caudoviricetes</taxon>
    </lineage>
</organism>
<reference evidence="1" key="1">
    <citation type="journal article" date="2021" name="Proc. Natl. Acad. Sci. U.S.A.">
        <title>A Catalog of Tens of Thousands of Viruses from Human Metagenomes Reveals Hidden Associations with Chronic Diseases.</title>
        <authorList>
            <person name="Tisza M.J."/>
            <person name="Buck C.B."/>
        </authorList>
    </citation>
    <scope>NUCLEOTIDE SEQUENCE</scope>
    <source>
        <strain evidence="1">CtaOv25</strain>
    </source>
</reference>